<accession>A0ABN0NY62</accession>
<organism evidence="12 13">
    <name type="scientific">Treponema lecithinolyticum ATCC 700332</name>
    <dbReference type="NCBI Taxonomy" id="1321815"/>
    <lineage>
        <taxon>Bacteria</taxon>
        <taxon>Pseudomonadati</taxon>
        <taxon>Spirochaetota</taxon>
        <taxon>Spirochaetia</taxon>
        <taxon>Spirochaetales</taxon>
        <taxon>Treponemataceae</taxon>
        <taxon>Treponema</taxon>
    </lineage>
</organism>
<evidence type="ECO:0000256" key="5">
    <source>
        <dbReference type="ARBA" id="ARBA00038437"/>
    </source>
</evidence>
<dbReference type="InterPro" id="IPR027417">
    <property type="entry name" value="P-loop_NTPase"/>
</dbReference>
<dbReference type="InterPro" id="IPR050079">
    <property type="entry name" value="DEAD_box_RNA_helicase"/>
</dbReference>
<dbReference type="InterPro" id="IPR011545">
    <property type="entry name" value="DEAD/DEAH_box_helicase_dom"/>
</dbReference>
<dbReference type="Pfam" id="PF00271">
    <property type="entry name" value="Helicase_C"/>
    <property type="match status" value="1"/>
</dbReference>
<evidence type="ECO:0000256" key="4">
    <source>
        <dbReference type="ARBA" id="ARBA00022840"/>
    </source>
</evidence>
<dbReference type="InterPro" id="IPR012677">
    <property type="entry name" value="Nucleotide-bd_a/b_plait_sf"/>
</dbReference>
<dbReference type="CDD" id="cd18787">
    <property type="entry name" value="SF2_C_DEAD"/>
    <property type="match status" value="1"/>
</dbReference>
<keyword evidence="1 7" id="KW-0547">Nucleotide-binding</keyword>
<reference evidence="12 13" key="1">
    <citation type="submission" date="2013-08" db="EMBL/GenBank/DDBJ databases">
        <authorList>
            <person name="Weinstock G."/>
            <person name="Sodergren E."/>
            <person name="Wylie T."/>
            <person name="Fulton L."/>
            <person name="Fulton R."/>
            <person name="Fronick C."/>
            <person name="O'Laughlin M."/>
            <person name="Godfrey J."/>
            <person name="Miner T."/>
            <person name="Herter B."/>
            <person name="Appelbaum E."/>
            <person name="Cordes M."/>
            <person name="Lek S."/>
            <person name="Wollam A."/>
            <person name="Pepin K.H."/>
            <person name="Palsikar V.B."/>
            <person name="Mitreva M."/>
            <person name="Wilson R.K."/>
        </authorList>
    </citation>
    <scope>NUCLEOTIDE SEQUENCE [LARGE SCALE GENOMIC DNA]</scope>
    <source>
        <strain evidence="12 13">ATCC 700332</strain>
    </source>
</reference>
<dbReference type="InterPro" id="IPR044742">
    <property type="entry name" value="DEAD/DEAH_RhlB"/>
</dbReference>
<sequence>MLKDTEIMQTISFEDLGLDSGMLSAVQAKGFEQPTPIQILAIPRLLDGDANVIAKARTGTGKTAAFGLPLVQTIREDKGHPQALVLTPTRELALQVCKEIQSFSTARFPRLAAVYGGQAMGEQLRTLRKGVEIVVGTPGRVKDHIERGSLRLEQIDFFVLDEADEMLDMGFIEDIELIFSKANPESRVLLFSATMPPPILKIASAFMGDYEIVEEETGPEQPLLTEQKYWFVRESEKIEALVRLIDISPDFYGLVFTQTKSDADTVSRMLDERGYEAAALHGDIPQSQREKILSRFRSKKTRILVATDVAARGIDIEGLTHVVNYALPFDGPTYVHRIGRTGRAGAKGLAFTLVRPEERRKLEFLKQSVRKAIKGEMREAVVPSVEAVLSAKRLRLLNELKRSIGLSVLSGAENSADAAPCDADTSVCAPDSEQNGIDTAQDGSWKKPEINAEFVQMAEDLCENRSAQDVLAFVLASVLGSKLDPKRYGTVSTLKGGKASFAGRSGSAFANRGSSSVRSNVPKSGQMRLYVGLGRRDGFNAKEIAEFFSSLLHIPQRLVDRIDVTPSFSLVSLPYQAGKEILERSRRERNLPHMHLDVKEQGDARFASGKGAFGRSDFFGTSSTAKRGKKSSSVRSGSASLYKKGKAEKKINDV</sequence>
<dbReference type="PANTHER" id="PTHR47959:SF1">
    <property type="entry name" value="ATP-DEPENDENT RNA HELICASE DBPA"/>
    <property type="match status" value="1"/>
</dbReference>
<dbReference type="InterPro" id="IPR014014">
    <property type="entry name" value="RNA_helicase_DEAD_Q_motif"/>
</dbReference>
<dbReference type="InterPro" id="IPR001650">
    <property type="entry name" value="Helicase_C-like"/>
</dbReference>
<dbReference type="InterPro" id="IPR000629">
    <property type="entry name" value="RNA-helicase_DEAD-box_CS"/>
</dbReference>
<evidence type="ECO:0000256" key="1">
    <source>
        <dbReference type="ARBA" id="ARBA00022741"/>
    </source>
</evidence>
<proteinExistence type="inferred from homology"/>
<dbReference type="Pfam" id="PF00270">
    <property type="entry name" value="DEAD"/>
    <property type="match status" value="1"/>
</dbReference>
<feature type="domain" description="DEAD-box RNA helicase Q" evidence="11">
    <location>
        <begin position="11"/>
        <end position="39"/>
    </location>
</feature>
<dbReference type="Gene3D" id="3.30.70.330">
    <property type="match status" value="1"/>
</dbReference>
<dbReference type="SMART" id="SM00487">
    <property type="entry name" value="DEXDc"/>
    <property type="match status" value="1"/>
</dbReference>
<dbReference type="InterPro" id="IPR014001">
    <property type="entry name" value="Helicase_ATP-bd"/>
</dbReference>
<keyword evidence="2 7" id="KW-0378">Hydrolase</keyword>
<dbReference type="Proteomes" id="UP000016649">
    <property type="component" value="Unassembled WGS sequence"/>
</dbReference>
<feature type="region of interest" description="Disordered" evidence="8">
    <location>
        <begin position="611"/>
        <end position="654"/>
    </location>
</feature>
<protein>
    <submittedName>
        <fullName evidence="12">DEAD/DEAH box helicase</fullName>
    </submittedName>
</protein>
<dbReference type="PROSITE" id="PS51192">
    <property type="entry name" value="HELICASE_ATP_BIND_1"/>
    <property type="match status" value="1"/>
</dbReference>
<comment type="similarity">
    <text evidence="5 7">Belongs to the DEAD box helicase family.</text>
</comment>
<evidence type="ECO:0000256" key="7">
    <source>
        <dbReference type="RuleBase" id="RU000492"/>
    </source>
</evidence>
<evidence type="ECO:0000313" key="12">
    <source>
        <dbReference type="EMBL" id="ERJ92546.1"/>
    </source>
</evidence>
<dbReference type="SMART" id="SM00490">
    <property type="entry name" value="HELICc"/>
    <property type="match status" value="1"/>
</dbReference>
<evidence type="ECO:0000259" key="10">
    <source>
        <dbReference type="PROSITE" id="PS51194"/>
    </source>
</evidence>
<keyword evidence="3 7" id="KW-0347">Helicase</keyword>
<dbReference type="InterPro" id="IPR005580">
    <property type="entry name" value="DbpA/CsdA_RNA-bd_dom"/>
</dbReference>
<dbReference type="PANTHER" id="PTHR47959">
    <property type="entry name" value="ATP-DEPENDENT RNA HELICASE RHLE-RELATED"/>
    <property type="match status" value="1"/>
</dbReference>
<dbReference type="PROSITE" id="PS00039">
    <property type="entry name" value="DEAD_ATP_HELICASE"/>
    <property type="match status" value="1"/>
</dbReference>
<dbReference type="CDD" id="cd12252">
    <property type="entry name" value="RRM_DbpA"/>
    <property type="match status" value="1"/>
</dbReference>
<dbReference type="Pfam" id="PF03880">
    <property type="entry name" value="DbpA"/>
    <property type="match status" value="1"/>
</dbReference>
<evidence type="ECO:0000256" key="3">
    <source>
        <dbReference type="ARBA" id="ARBA00022806"/>
    </source>
</evidence>
<feature type="domain" description="Helicase C-terminal" evidence="10">
    <location>
        <begin position="237"/>
        <end position="389"/>
    </location>
</feature>
<evidence type="ECO:0000256" key="8">
    <source>
        <dbReference type="SAM" id="MobiDB-lite"/>
    </source>
</evidence>
<evidence type="ECO:0000259" key="11">
    <source>
        <dbReference type="PROSITE" id="PS51195"/>
    </source>
</evidence>
<keyword evidence="4 7" id="KW-0067">ATP-binding</keyword>
<evidence type="ECO:0000313" key="13">
    <source>
        <dbReference type="Proteomes" id="UP000016649"/>
    </source>
</evidence>
<dbReference type="PROSITE" id="PS51194">
    <property type="entry name" value="HELICASE_CTER"/>
    <property type="match status" value="1"/>
</dbReference>
<feature type="short sequence motif" description="Q motif" evidence="6">
    <location>
        <begin position="11"/>
        <end position="39"/>
    </location>
</feature>
<evidence type="ECO:0000259" key="9">
    <source>
        <dbReference type="PROSITE" id="PS51192"/>
    </source>
</evidence>
<dbReference type="SUPFAM" id="SSF52540">
    <property type="entry name" value="P-loop containing nucleoside triphosphate hydrolases"/>
    <property type="match status" value="1"/>
</dbReference>
<comment type="caution">
    <text evidence="12">The sequence shown here is derived from an EMBL/GenBank/DDBJ whole genome shotgun (WGS) entry which is preliminary data.</text>
</comment>
<dbReference type="EMBL" id="AWVH01000033">
    <property type="protein sequence ID" value="ERJ92546.1"/>
    <property type="molecule type" value="Genomic_DNA"/>
</dbReference>
<gene>
    <name evidence="12" type="ORF">HMPREF9193_01301</name>
</gene>
<dbReference type="Gene3D" id="3.40.50.300">
    <property type="entry name" value="P-loop containing nucleotide triphosphate hydrolases"/>
    <property type="match status" value="2"/>
</dbReference>
<dbReference type="GO" id="GO:0004386">
    <property type="term" value="F:helicase activity"/>
    <property type="evidence" value="ECO:0007669"/>
    <property type="project" value="UniProtKB-KW"/>
</dbReference>
<evidence type="ECO:0000256" key="2">
    <source>
        <dbReference type="ARBA" id="ARBA00022801"/>
    </source>
</evidence>
<keyword evidence="13" id="KW-1185">Reference proteome</keyword>
<evidence type="ECO:0000256" key="6">
    <source>
        <dbReference type="PROSITE-ProRule" id="PRU00552"/>
    </source>
</evidence>
<dbReference type="CDD" id="cd00268">
    <property type="entry name" value="DEADc"/>
    <property type="match status" value="1"/>
</dbReference>
<dbReference type="RefSeq" id="WP_021687509.1">
    <property type="nucleotide sequence ID" value="NZ_KI260567.1"/>
</dbReference>
<name>A0ABN0NY62_TRELE</name>
<feature type="domain" description="Helicase ATP-binding" evidence="9">
    <location>
        <begin position="43"/>
        <end position="213"/>
    </location>
</feature>
<dbReference type="PROSITE" id="PS51195">
    <property type="entry name" value="Q_MOTIF"/>
    <property type="match status" value="1"/>
</dbReference>